<protein>
    <recommendedName>
        <fullName evidence="5">PIR protein CIR protein</fullName>
    </recommendedName>
</protein>
<accession>W7AKS6</accession>
<proteinExistence type="predicted"/>
<dbReference type="EMBL" id="KI965395">
    <property type="protein sequence ID" value="EUD74047.1"/>
    <property type="molecule type" value="Genomic_DNA"/>
</dbReference>
<sequence>MMWLGDKLFKIENGYKIILEESYKNHLDKHPGTFKYWDALNSKNIYKEATTRRLSEFYKLLNNISLTTIKREDKYFLLDSEELSFNNEECGKVKSQDEQIGRIIASKDSKSKSQWHAKSNKPNNLALHNASNPGKGVSQTVASTKGALPRSGISPSNIGNGNKTLGTAIKVSKKPSIWCITPNKKCGIIGIGIIGISIFIVLTIMYKYLPFGSAKNSKKEKNMKRVINLVDDKKKAKIIINSEYKKKYSK</sequence>
<gene>
    <name evidence="3" type="ORF">YYG_01143</name>
</gene>
<dbReference type="AlphaFoldDB" id="W7AKS6"/>
<evidence type="ECO:0000256" key="1">
    <source>
        <dbReference type="SAM" id="MobiDB-lite"/>
    </source>
</evidence>
<evidence type="ECO:0000313" key="3">
    <source>
        <dbReference type="EMBL" id="EUD74047.1"/>
    </source>
</evidence>
<keyword evidence="2" id="KW-0812">Transmembrane</keyword>
<feature type="compositionally biased region" description="Polar residues" evidence="1">
    <location>
        <begin position="129"/>
        <end position="141"/>
    </location>
</feature>
<feature type="transmembrane region" description="Helical" evidence="2">
    <location>
        <begin position="187"/>
        <end position="209"/>
    </location>
</feature>
<name>W7AKS6_PLAVN</name>
<reference evidence="3 4" key="1">
    <citation type="submission" date="2013-02" db="EMBL/GenBank/DDBJ databases">
        <title>The Genome Sequence of Plasmodium vinckei petteri CR.</title>
        <authorList>
            <consortium name="The Broad Institute Genome Sequencing Platform"/>
            <consortium name="The Broad Institute Genome Sequencing Center for Infectious Disease"/>
            <person name="Neafsey D."/>
            <person name="Cheeseman I."/>
            <person name="Volkman S."/>
            <person name="Adams J."/>
            <person name="Walker B."/>
            <person name="Young S.K."/>
            <person name="Zeng Q."/>
            <person name="Gargeya S."/>
            <person name="Fitzgerald M."/>
            <person name="Haas B."/>
            <person name="Abouelleil A."/>
            <person name="Alvarado L."/>
            <person name="Arachchi H.M."/>
            <person name="Berlin A.M."/>
            <person name="Chapman S.B."/>
            <person name="Dewar J."/>
            <person name="Goldberg J."/>
            <person name="Griggs A."/>
            <person name="Gujja S."/>
            <person name="Hansen M."/>
            <person name="Howarth C."/>
            <person name="Imamovic A."/>
            <person name="Larimer J."/>
            <person name="McCowan C."/>
            <person name="Murphy C."/>
            <person name="Neiman D."/>
            <person name="Pearson M."/>
            <person name="Priest M."/>
            <person name="Roberts A."/>
            <person name="Saif S."/>
            <person name="Shea T."/>
            <person name="Sisk P."/>
            <person name="Sykes S."/>
            <person name="Wortman J."/>
            <person name="Nusbaum C."/>
            <person name="Birren B."/>
        </authorList>
    </citation>
    <scope>NUCLEOTIDE SEQUENCE [LARGE SCALE GENOMIC DNA]</scope>
    <source>
        <strain evidence="3 4">CR</strain>
    </source>
</reference>
<evidence type="ECO:0000256" key="2">
    <source>
        <dbReference type="SAM" id="Phobius"/>
    </source>
</evidence>
<dbReference type="Proteomes" id="UP000030659">
    <property type="component" value="Unassembled WGS sequence"/>
</dbReference>
<organism evidence="3 4">
    <name type="scientific">Plasmodium vinckei petteri</name>
    <dbReference type="NCBI Taxonomy" id="138298"/>
    <lineage>
        <taxon>Eukaryota</taxon>
        <taxon>Sar</taxon>
        <taxon>Alveolata</taxon>
        <taxon>Apicomplexa</taxon>
        <taxon>Aconoidasida</taxon>
        <taxon>Haemosporida</taxon>
        <taxon>Plasmodiidae</taxon>
        <taxon>Plasmodium</taxon>
        <taxon>Plasmodium (Vinckeia)</taxon>
    </lineage>
</organism>
<keyword evidence="2" id="KW-0472">Membrane</keyword>
<feature type="region of interest" description="Disordered" evidence="1">
    <location>
        <begin position="107"/>
        <end position="141"/>
    </location>
</feature>
<evidence type="ECO:0008006" key="5">
    <source>
        <dbReference type="Google" id="ProtNLM"/>
    </source>
</evidence>
<keyword evidence="2" id="KW-1133">Transmembrane helix</keyword>
<evidence type="ECO:0000313" key="4">
    <source>
        <dbReference type="Proteomes" id="UP000030659"/>
    </source>
</evidence>